<gene>
    <name evidence="2" type="ORF">SFRICE_004124</name>
</gene>
<protein>
    <submittedName>
        <fullName evidence="2">SFRICE_004124</fullName>
    </submittedName>
</protein>
<keyword evidence="1" id="KW-0812">Transmembrane</keyword>
<reference evidence="2" key="1">
    <citation type="submission" date="2016-07" db="EMBL/GenBank/DDBJ databases">
        <authorList>
            <person name="Bretaudeau A."/>
        </authorList>
    </citation>
    <scope>NUCLEOTIDE SEQUENCE</scope>
    <source>
        <strain evidence="2">Rice</strain>
        <tissue evidence="2">Whole body</tissue>
    </source>
</reference>
<sequence>MVAKIVGESGLGRLVRGLFRPPVTSLTQRKRCFTSVFCEAVLGQSRFDFWTKRFTMARCCGCVWLPLIIFIGTPSIALVEADSAKLYVFYIERCVLWMAFLLSIHKILELRIYLAQLLNKLSIIGNELNNILRKFTDQIQRDEPLEEYKSNKN</sequence>
<feature type="transmembrane region" description="Helical" evidence="1">
    <location>
        <begin position="56"/>
        <end position="78"/>
    </location>
</feature>
<dbReference type="AlphaFoldDB" id="A0A2H1VP21"/>
<keyword evidence="1" id="KW-1133">Transmembrane helix</keyword>
<evidence type="ECO:0000256" key="1">
    <source>
        <dbReference type="SAM" id="Phobius"/>
    </source>
</evidence>
<feature type="transmembrane region" description="Helical" evidence="1">
    <location>
        <begin position="84"/>
        <end position="104"/>
    </location>
</feature>
<dbReference type="EMBL" id="ODYU01003607">
    <property type="protein sequence ID" value="SOQ42580.1"/>
    <property type="molecule type" value="Genomic_DNA"/>
</dbReference>
<evidence type="ECO:0000313" key="2">
    <source>
        <dbReference type="EMBL" id="SOQ42580.1"/>
    </source>
</evidence>
<keyword evidence="1" id="KW-0472">Membrane</keyword>
<proteinExistence type="predicted"/>
<organism evidence="2">
    <name type="scientific">Spodoptera frugiperda</name>
    <name type="common">Fall armyworm</name>
    <dbReference type="NCBI Taxonomy" id="7108"/>
    <lineage>
        <taxon>Eukaryota</taxon>
        <taxon>Metazoa</taxon>
        <taxon>Ecdysozoa</taxon>
        <taxon>Arthropoda</taxon>
        <taxon>Hexapoda</taxon>
        <taxon>Insecta</taxon>
        <taxon>Pterygota</taxon>
        <taxon>Neoptera</taxon>
        <taxon>Endopterygota</taxon>
        <taxon>Lepidoptera</taxon>
        <taxon>Glossata</taxon>
        <taxon>Ditrysia</taxon>
        <taxon>Noctuoidea</taxon>
        <taxon>Noctuidae</taxon>
        <taxon>Amphipyrinae</taxon>
        <taxon>Spodoptera</taxon>
    </lineage>
</organism>
<accession>A0A2H1VP21</accession>
<name>A0A2H1VP21_SPOFR</name>